<dbReference type="Proteomes" id="UP000694865">
    <property type="component" value="Unplaced"/>
</dbReference>
<organism evidence="1 2">
    <name type="scientific">Saccoglossus kowalevskii</name>
    <name type="common">Acorn worm</name>
    <dbReference type="NCBI Taxonomy" id="10224"/>
    <lineage>
        <taxon>Eukaryota</taxon>
        <taxon>Metazoa</taxon>
        <taxon>Hemichordata</taxon>
        <taxon>Enteropneusta</taxon>
        <taxon>Harrimaniidae</taxon>
        <taxon>Saccoglossus</taxon>
    </lineage>
</organism>
<name>A0ABM0M305_SACKO</name>
<reference evidence="2" key="1">
    <citation type="submission" date="2025-08" db="UniProtKB">
        <authorList>
            <consortium name="RefSeq"/>
        </authorList>
    </citation>
    <scope>IDENTIFICATION</scope>
    <source>
        <tissue evidence="2">Testes</tissue>
    </source>
</reference>
<gene>
    <name evidence="2" type="primary">LOC102808988</name>
</gene>
<protein>
    <submittedName>
        <fullName evidence="2">Uncharacterized protein LOC102808988</fullName>
    </submittedName>
</protein>
<accession>A0ABM0M305</accession>
<evidence type="ECO:0000313" key="1">
    <source>
        <dbReference type="Proteomes" id="UP000694865"/>
    </source>
</evidence>
<dbReference type="RefSeq" id="XP_006814396.1">
    <property type="nucleotide sequence ID" value="XM_006814333.1"/>
</dbReference>
<sequence>MSRIGQQEHLKVGDIVCVIDKERGYEYYMQKVTKIYRPSETGSPLVEIQYQAEKDDKLQHKSFSRNELHGKRVFSIPYIGLPYVLVQRYPGYLVFIYFLWNVFSKFCYQYEYWCDLTGYIVLSLEATFVNIHIYL</sequence>
<keyword evidence="1" id="KW-1185">Reference proteome</keyword>
<evidence type="ECO:0000313" key="2">
    <source>
        <dbReference type="RefSeq" id="XP_006814396.1"/>
    </source>
</evidence>
<dbReference type="GeneID" id="102808988"/>
<proteinExistence type="predicted"/>